<dbReference type="AlphaFoldDB" id="A0A231H2J6"/>
<comment type="caution">
    <text evidence="2">The sequence shown here is derived from an EMBL/GenBank/DDBJ whole genome shotgun (WGS) entry which is preliminary data.</text>
</comment>
<gene>
    <name evidence="2" type="ORF">B7C42_04955</name>
</gene>
<name>A0A231H2J6_9NOCA</name>
<evidence type="ECO:0000313" key="2">
    <source>
        <dbReference type="EMBL" id="OXR43069.1"/>
    </source>
</evidence>
<feature type="domain" description="SnoaL-like" evidence="1">
    <location>
        <begin position="14"/>
        <end position="113"/>
    </location>
</feature>
<dbReference type="Proteomes" id="UP000215506">
    <property type="component" value="Unassembled WGS sequence"/>
</dbReference>
<evidence type="ECO:0000313" key="3">
    <source>
        <dbReference type="Proteomes" id="UP000215506"/>
    </source>
</evidence>
<dbReference type="Pfam" id="PF12680">
    <property type="entry name" value="SnoaL_2"/>
    <property type="match status" value="1"/>
</dbReference>
<dbReference type="SUPFAM" id="SSF54427">
    <property type="entry name" value="NTF2-like"/>
    <property type="match status" value="1"/>
</dbReference>
<reference evidence="2 3" key="1">
    <citation type="submission" date="2017-07" db="EMBL/GenBank/DDBJ databases">
        <title>First draft Genome Sequence of Nocardia cerradoensis isolated from human infection.</title>
        <authorList>
            <person name="Carrasco G."/>
        </authorList>
    </citation>
    <scope>NUCLEOTIDE SEQUENCE [LARGE SCALE GENOMIC DNA]</scope>
    <source>
        <strain evidence="2 3">CNM20130759</strain>
    </source>
</reference>
<organism evidence="2 3">
    <name type="scientific">Nocardia cerradoensis</name>
    <dbReference type="NCBI Taxonomy" id="85688"/>
    <lineage>
        <taxon>Bacteria</taxon>
        <taxon>Bacillati</taxon>
        <taxon>Actinomycetota</taxon>
        <taxon>Actinomycetes</taxon>
        <taxon>Mycobacteriales</taxon>
        <taxon>Nocardiaceae</taxon>
        <taxon>Nocardia</taxon>
    </lineage>
</organism>
<accession>A0A231H2J6</accession>
<keyword evidence="3" id="KW-1185">Reference proteome</keyword>
<dbReference type="EMBL" id="NGAF01000011">
    <property type="protein sequence ID" value="OXR43069.1"/>
    <property type="molecule type" value="Genomic_DNA"/>
</dbReference>
<protein>
    <recommendedName>
        <fullName evidence="1">SnoaL-like domain-containing protein</fullName>
    </recommendedName>
</protein>
<evidence type="ECO:0000259" key="1">
    <source>
        <dbReference type="Pfam" id="PF12680"/>
    </source>
</evidence>
<dbReference type="Gene3D" id="3.10.450.50">
    <property type="match status" value="1"/>
</dbReference>
<dbReference type="InterPro" id="IPR037401">
    <property type="entry name" value="SnoaL-like"/>
</dbReference>
<proteinExistence type="predicted"/>
<dbReference type="RefSeq" id="WP_039777960.1">
    <property type="nucleotide sequence ID" value="NZ_JAAXOR010000001.1"/>
</dbReference>
<sequence>MSDNDEPRAVVLGLWAALARRDWDAVAASLTEDCIYLDVPTGPTLAAKGPADTVKRLRIGLAGLAEYTNHDGLLVAEGPDVIYEHSETWVWPTGERAELPFVSVHRVRDGRVSLWKDYWNFETLTSAAPSTWLADFAAADMSWIYDATAELSIRRAS</sequence>
<dbReference type="InterPro" id="IPR032710">
    <property type="entry name" value="NTF2-like_dom_sf"/>
</dbReference>